<dbReference type="InterPro" id="IPR019195">
    <property type="entry name" value="ABC_ATPase_put"/>
</dbReference>
<evidence type="ECO:0000313" key="3">
    <source>
        <dbReference type="EnsemblProtists" id="EKX43669"/>
    </source>
</evidence>
<feature type="domain" description="ATPase of the ABC class C-terminal" evidence="1">
    <location>
        <begin position="1"/>
        <end position="152"/>
    </location>
</feature>
<sequence>EGISLIVGGGFHGKSTLLQALQQGIYNHIPGDGRELVVTNPHAVTIRAEDGRSIQNVNISPFIQNLPFGRPTVDFCTSDASGSTSQMEMIVLLLLLIMIFHRRLFFDPQPVGAQVLLIDEDTAATNFMIRDDRMTKLVASSKEPITPFIQKV</sequence>
<keyword evidence="4" id="KW-1185">Reference proteome</keyword>
<protein>
    <recommendedName>
        <fullName evidence="1">ATPase of the ABC class C-terminal domain-containing protein</fullName>
    </recommendedName>
</protein>
<dbReference type="HOGENOM" id="CLU_1727092_0_0_1"/>
<organism evidence="2">
    <name type="scientific">Guillardia theta (strain CCMP2712)</name>
    <name type="common">Cryptophyte</name>
    <dbReference type="NCBI Taxonomy" id="905079"/>
    <lineage>
        <taxon>Eukaryota</taxon>
        <taxon>Cryptophyceae</taxon>
        <taxon>Pyrenomonadales</taxon>
        <taxon>Geminigeraceae</taxon>
        <taxon>Guillardia</taxon>
    </lineage>
</organism>
<reference evidence="4" key="2">
    <citation type="submission" date="2012-11" db="EMBL/GenBank/DDBJ databases">
        <authorList>
            <person name="Kuo A."/>
            <person name="Curtis B.A."/>
            <person name="Tanifuji G."/>
            <person name="Burki F."/>
            <person name="Gruber A."/>
            <person name="Irimia M."/>
            <person name="Maruyama S."/>
            <person name="Arias M.C."/>
            <person name="Ball S.G."/>
            <person name="Gile G.H."/>
            <person name="Hirakawa Y."/>
            <person name="Hopkins J.F."/>
            <person name="Rensing S.A."/>
            <person name="Schmutz J."/>
            <person name="Symeonidi A."/>
            <person name="Elias M."/>
            <person name="Eveleigh R.J."/>
            <person name="Herman E.K."/>
            <person name="Klute M.J."/>
            <person name="Nakayama T."/>
            <person name="Obornik M."/>
            <person name="Reyes-Prieto A."/>
            <person name="Armbrust E.V."/>
            <person name="Aves S.J."/>
            <person name="Beiko R.G."/>
            <person name="Coutinho P."/>
            <person name="Dacks J.B."/>
            <person name="Durnford D.G."/>
            <person name="Fast N.M."/>
            <person name="Green B.R."/>
            <person name="Grisdale C."/>
            <person name="Hempe F."/>
            <person name="Henrissat B."/>
            <person name="Hoppner M.P."/>
            <person name="Ishida K.-I."/>
            <person name="Kim E."/>
            <person name="Koreny L."/>
            <person name="Kroth P.G."/>
            <person name="Liu Y."/>
            <person name="Malik S.-B."/>
            <person name="Maier U.G."/>
            <person name="McRose D."/>
            <person name="Mock T."/>
            <person name="Neilson J.A."/>
            <person name="Onodera N.T."/>
            <person name="Poole A.M."/>
            <person name="Pritham E.J."/>
            <person name="Richards T.A."/>
            <person name="Rocap G."/>
            <person name="Roy S.W."/>
            <person name="Sarai C."/>
            <person name="Schaack S."/>
            <person name="Shirato S."/>
            <person name="Slamovits C.H."/>
            <person name="Spencer D.F."/>
            <person name="Suzuki S."/>
            <person name="Worden A.Z."/>
            <person name="Zauner S."/>
            <person name="Barry K."/>
            <person name="Bell C."/>
            <person name="Bharti A.K."/>
            <person name="Crow J.A."/>
            <person name="Grimwood J."/>
            <person name="Kramer R."/>
            <person name="Lindquist E."/>
            <person name="Lucas S."/>
            <person name="Salamov A."/>
            <person name="McFadden G.I."/>
            <person name="Lane C.E."/>
            <person name="Keeling P.J."/>
            <person name="Gray M.W."/>
            <person name="Grigoriev I.V."/>
            <person name="Archibald J.M."/>
        </authorList>
    </citation>
    <scope>NUCLEOTIDE SEQUENCE</scope>
    <source>
        <strain evidence="4">CCMP2712</strain>
    </source>
</reference>
<dbReference type="KEGG" id="gtt:GUITHDRAFT_61717"/>
<dbReference type="RefSeq" id="XP_005830649.1">
    <property type="nucleotide sequence ID" value="XM_005830592.1"/>
</dbReference>
<dbReference type="OrthoDB" id="189459at2759"/>
<evidence type="ECO:0000313" key="4">
    <source>
        <dbReference type="Proteomes" id="UP000011087"/>
    </source>
</evidence>
<name>L1J6D3_GUITC</name>
<accession>L1J6D3</accession>
<evidence type="ECO:0000313" key="2">
    <source>
        <dbReference type="EMBL" id="EKX43669.1"/>
    </source>
</evidence>
<dbReference type="EnsemblProtists" id="EKX43669">
    <property type="protein sequence ID" value="EKX43669"/>
    <property type="gene ID" value="GUITHDRAFT_61717"/>
</dbReference>
<feature type="non-terminal residue" evidence="2">
    <location>
        <position position="152"/>
    </location>
</feature>
<gene>
    <name evidence="2" type="ORF">GUITHDRAFT_61717</name>
</gene>
<reference evidence="2 4" key="1">
    <citation type="journal article" date="2012" name="Nature">
        <title>Algal genomes reveal evolutionary mosaicism and the fate of nucleomorphs.</title>
        <authorList>
            <consortium name="DOE Joint Genome Institute"/>
            <person name="Curtis B.A."/>
            <person name="Tanifuji G."/>
            <person name="Burki F."/>
            <person name="Gruber A."/>
            <person name="Irimia M."/>
            <person name="Maruyama S."/>
            <person name="Arias M.C."/>
            <person name="Ball S.G."/>
            <person name="Gile G.H."/>
            <person name="Hirakawa Y."/>
            <person name="Hopkins J.F."/>
            <person name="Kuo A."/>
            <person name="Rensing S.A."/>
            <person name="Schmutz J."/>
            <person name="Symeonidi A."/>
            <person name="Elias M."/>
            <person name="Eveleigh R.J."/>
            <person name="Herman E.K."/>
            <person name="Klute M.J."/>
            <person name="Nakayama T."/>
            <person name="Obornik M."/>
            <person name="Reyes-Prieto A."/>
            <person name="Armbrust E.V."/>
            <person name="Aves S.J."/>
            <person name="Beiko R.G."/>
            <person name="Coutinho P."/>
            <person name="Dacks J.B."/>
            <person name="Durnford D.G."/>
            <person name="Fast N.M."/>
            <person name="Green B.R."/>
            <person name="Grisdale C.J."/>
            <person name="Hempel F."/>
            <person name="Henrissat B."/>
            <person name="Hoppner M.P."/>
            <person name="Ishida K."/>
            <person name="Kim E."/>
            <person name="Koreny L."/>
            <person name="Kroth P.G."/>
            <person name="Liu Y."/>
            <person name="Malik S.B."/>
            <person name="Maier U.G."/>
            <person name="McRose D."/>
            <person name="Mock T."/>
            <person name="Neilson J.A."/>
            <person name="Onodera N.T."/>
            <person name="Poole A.M."/>
            <person name="Pritham E.J."/>
            <person name="Richards T.A."/>
            <person name="Rocap G."/>
            <person name="Roy S.W."/>
            <person name="Sarai C."/>
            <person name="Schaack S."/>
            <person name="Shirato S."/>
            <person name="Slamovits C.H."/>
            <person name="Spencer D.F."/>
            <person name="Suzuki S."/>
            <person name="Worden A.Z."/>
            <person name="Zauner S."/>
            <person name="Barry K."/>
            <person name="Bell C."/>
            <person name="Bharti A.K."/>
            <person name="Crow J.A."/>
            <person name="Grimwood J."/>
            <person name="Kramer R."/>
            <person name="Lindquist E."/>
            <person name="Lucas S."/>
            <person name="Salamov A."/>
            <person name="McFadden G.I."/>
            <person name="Lane C.E."/>
            <person name="Keeling P.J."/>
            <person name="Gray M.W."/>
            <person name="Grigoriev I.V."/>
            <person name="Archibald J.M."/>
        </authorList>
    </citation>
    <scope>NUCLEOTIDE SEQUENCE</scope>
    <source>
        <strain evidence="2 4">CCMP2712</strain>
    </source>
</reference>
<reference evidence="3" key="3">
    <citation type="submission" date="2016-03" db="UniProtKB">
        <authorList>
            <consortium name="EnsemblProtists"/>
        </authorList>
    </citation>
    <scope>IDENTIFICATION</scope>
</reference>
<dbReference type="AlphaFoldDB" id="L1J6D3"/>
<dbReference type="Pfam" id="PF09818">
    <property type="entry name" value="ABC_ATPase"/>
    <property type="match status" value="1"/>
</dbReference>
<dbReference type="EMBL" id="JH993009">
    <property type="protein sequence ID" value="EKX43669.1"/>
    <property type="molecule type" value="Genomic_DNA"/>
</dbReference>
<dbReference type="GeneID" id="17300270"/>
<evidence type="ECO:0000259" key="1">
    <source>
        <dbReference type="Pfam" id="PF09818"/>
    </source>
</evidence>
<dbReference type="eggNOG" id="ENOG502QT9W">
    <property type="taxonomic scope" value="Eukaryota"/>
</dbReference>
<dbReference type="Proteomes" id="UP000011087">
    <property type="component" value="Unassembled WGS sequence"/>
</dbReference>
<dbReference type="InterPro" id="IPR046834">
    <property type="entry name" value="ABC_ATPase_C"/>
</dbReference>
<dbReference type="PANTHER" id="PTHR38149:SF1">
    <property type="entry name" value="ATPASE"/>
    <property type="match status" value="1"/>
</dbReference>
<feature type="non-terminal residue" evidence="2">
    <location>
        <position position="1"/>
    </location>
</feature>
<dbReference type="PANTHER" id="PTHR38149">
    <property type="entry name" value="ATPASE"/>
    <property type="match status" value="1"/>
</dbReference>
<dbReference type="PaxDb" id="55529-EKX43669"/>
<proteinExistence type="predicted"/>